<keyword evidence="8" id="KW-0969">Cilium</keyword>
<gene>
    <name evidence="8" type="ORF">DI392_11945</name>
</gene>
<dbReference type="InterPro" id="IPR003481">
    <property type="entry name" value="FliD_N"/>
</dbReference>
<evidence type="ECO:0000313" key="9">
    <source>
        <dbReference type="Proteomes" id="UP000245362"/>
    </source>
</evidence>
<feature type="domain" description="Flagellar hook-associated protein 2 N-terminal" evidence="6">
    <location>
        <begin position="2"/>
        <end position="100"/>
    </location>
</feature>
<dbReference type="AlphaFoldDB" id="A0A2U3B8C7"/>
<keyword evidence="8" id="KW-0282">Flagellum</keyword>
<evidence type="ECO:0000313" key="8">
    <source>
        <dbReference type="EMBL" id="PWI33017.1"/>
    </source>
</evidence>
<comment type="subunit">
    <text evidence="2 5">Homopentamer.</text>
</comment>
<sequence>MSSIDPATMAQNLATYDIQGFQNRYTTQQTKYENQLSALTAIETALQDFRSTVSELNTSTSGILQNAATLSQDGYFSASADASALSGSYQVFVEQVATAHQMSVGMPDTITADTEVPAVGMLDFTQNSNTLSIDLSTIDANGDGVNTISELINAINNASDNPGINATLVRTDGATHFMLSSTETGAANNISVAASGTGQAWFEDAFAAQTDISTPQDAVIWLGAEGTGLQLTNSSNTFSGVIEGVDLTVTKAQTSGDTPVSVTVGADPEGSKEQVNTIIDAYNTLMSTIEKYTDSGDEDTARGVLASDSMIRSIETRISNLFHTSYEGKTLMEMGLSIDRNGTLTLDSERFEQAQLNNSSTLEAMFSGTDNLFDSIDAIIAPYTQYSTGLFSSRKDSLQQNISRIDDKLTVLERKYDISYQRYLTQFTQMNNLMTQMNQTSGLFSV</sequence>
<dbReference type="GO" id="GO:0009424">
    <property type="term" value="C:bacterial-type flagellum hook"/>
    <property type="evidence" value="ECO:0007669"/>
    <property type="project" value="UniProtKB-UniRule"/>
</dbReference>
<evidence type="ECO:0000259" key="7">
    <source>
        <dbReference type="Pfam" id="PF07195"/>
    </source>
</evidence>
<evidence type="ECO:0000256" key="4">
    <source>
        <dbReference type="ARBA" id="ARBA00023143"/>
    </source>
</evidence>
<dbReference type="PANTHER" id="PTHR30288:SF0">
    <property type="entry name" value="FLAGELLAR HOOK-ASSOCIATED PROTEIN 2"/>
    <property type="match status" value="1"/>
</dbReference>
<dbReference type="Pfam" id="PF02465">
    <property type="entry name" value="FliD_N"/>
    <property type="match status" value="1"/>
</dbReference>
<evidence type="ECO:0000259" key="6">
    <source>
        <dbReference type="Pfam" id="PF02465"/>
    </source>
</evidence>
<dbReference type="Proteomes" id="UP000245362">
    <property type="component" value="Unassembled WGS sequence"/>
</dbReference>
<feature type="domain" description="Flagellar hook-associated protein 2 C-terminal" evidence="7">
    <location>
        <begin position="228"/>
        <end position="439"/>
    </location>
</feature>
<protein>
    <recommendedName>
        <fullName evidence="5">Flagellar hook-associated protein 2</fullName>
        <shortName evidence="5">HAP2</shortName>
    </recommendedName>
    <alternativeName>
        <fullName evidence="5">Flagellar cap protein</fullName>
    </alternativeName>
</protein>
<dbReference type="GO" id="GO:0009421">
    <property type="term" value="C:bacterial-type flagellum filament cap"/>
    <property type="evidence" value="ECO:0007669"/>
    <property type="project" value="InterPro"/>
</dbReference>
<keyword evidence="3" id="KW-0175">Coiled coil</keyword>
<reference evidence="8 9" key="1">
    <citation type="submission" date="2018-05" db="EMBL/GenBank/DDBJ databases">
        <title>Vibrio limimaris sp. nov., isolated from marine sediment.</title>
        <authorList>
            <person name="Li C.-M."/>
        </authorList>
    </citation>
    <scope>NUCLEOTIDE SEQUENCE [LARGE SCALE GENOMIC DNA]</scope>
    <source>
        <strain evidence="8 9">E4404</strain>
    </source>
</reference>
<name>A0A2U3B8C7_9VIBR</name>
<accession>A0A2U3B8C7</accession>
<evidence type="ECO:0000256" key="3">
    <source>
        <dbReference type="ARBA" id="ARBA00023054"/>
    </source>
</evidence>
<evidence type="ECO:0000256" key="1">
    <source>
        <dbReference type="ARBA" id="ARBA00009764"/>
    </source>
</evidence>
<dbReference type="RefSeq" id="WP_109320136.1">
    <property type="nucleotide sequence ID" value="NZ_QFWT01000006.1"/>
</dbReference>
<keyword evidence="8" id="KW-0966">Cell projection</keyword>
<dbReference type="OrthoDB" id="9810816at2"/>
<dbReference type="GO" id="GO:0005576">
    <property type="term" value="C:extracellular region"/>
    <property type="evidence" value="ECO:0007669"/>
    <property type="project" value="UniProtKB-SubCell"/>
</dbReference>
<dbReference type="InterPro" id="IPR010809">
    <property type="entry name" value="FliD_C"/>
</dbReference>
<dbReference type="EMBL" id="QFWT01000006">
    <property type="protein sequence ID" value="PWI33017.1"/>
    <property type="molecule type" value="Genomic_DNA"/>
</dbReference>
<keyword evidence="4 5" id="KW-0975">Bacterial flagellum</keyword>
<keyword evidence="5" id="KW-0964">Secreted</keyword>
<comment type="function">
    <text evidence="5">Required for morphogenesis and for the elongation of the flagellar filament by facilitating polymerization of the flagellin monomers at the tip of growing filament. Forms a capping structure, which prevents flagellin subunits (transported through the central channel of the flagellum) from leaking out without polymerization at the distal end.</text>
</comment>
<evidence type="ECO:0000256" key="2">
    <source>
        <dbReference type="ARBA" id="ARBA00011255"/>
    </source>
</evidence>
<comment type="subcellular location">
    <subcellularLocation>
        <location evidence="5">Secreted</location>
    </subcellularLocation>
    <subcellularLocation>
        <location evidence="5">Bacterial flagellum</location>
    </subcellularLocation>
</comment>
<keyword evidence="9" id="KW-1185">Reference proteome</keyword>
<dbReference type="InterPro" id="IPR040026">
    <property type="entry name" value="FliD"/>
</dbReference>
<evidence type="ECO:0000256" key="5">
    <source>
        <dbReference type="RuleBase" id="RU362066"/>
    </source>
</evidence>
<dbReference type="PANTHER" id="PTHR30288">
    <property type="entry name" value="FLAGELLAR CAP/ASSEMBLY PROTEIN FLID"/>
    <property type="match status" value="1"/>
</dbReference>
<dbReference type="GO" id="GO:0071973">
    <property type="term" value="P:bacterial-type flagellum-dependent cell motility"/>
    <property type="evidence" value="ECO:0007669"/>
    <property type="project" value="TreeGrafter"/>
</dbReference>
<organism evidence="8 9">
    <name type="scientific">Vibrio albus</name>
    <dbReference type="NCBI Taxonomy" id="2200953"/>
    <lineage>
        <taxon>Bacteria</taxon>
        <taxon>Pseudomonadati</taxon>
        <taxon>Pseudomonadota</taxon>
        <taxon>Gammaproteobacteria</taxon>
        <taxon>Vibrionales</taxon>
        <taxon>Vibrionaceae</taxon>
        <taxon>Vibrio</taxon>
    </lineage>
</organism>
<proteinExistence type="inferred from homology"/>
<comment type="caution">
    <text evidence="8">The sequence shown here is derived from an EMBL/GenBank/DDBJ whole genome shotgun (WGS) entry which is preliminary data.</text>
</comment>
<dbReference type="Pfam" id="PF07195">
    <property type="entry name" value="FliD_C"/>
    <property type="match status" value="1"/>
</dbReference>
<dbReference type="GO" id="GO:0007155">
    <property type="term" value="P:cell adhesion"/>
    <property type="evidence" value="ECO:0007669"/>
    <property type="project" value="InterPro"/>
</dbReference>
<comment type="similarity">
    <text evidence="1 5">Belongs to the FliD family.</text>
</comment>